<dbReference type="Proteomes" id="UP001163336">
    <property type="component" value="Chromosome"/>
</dbReference>
<sequence>MNISFRTFSAIALTALLTACGAGQQETQTPMTLGAAVQSDLGVATAATVPQSTAVSTGPAVAAATGPNNPVPDCAAEGCRSLRIIDGNAEAYRIDAMRRAAAEGNGLTQS</sequence>
<feature type="chain" id="PRO_5045629895" description="Lipoprotein" evidence="1">
    <location>
        <begin position="25"/>
        <end position="110"/>
    </location>
</feature>
<proteinExistence type="predicted"/>
<feature type="signal peptide" evidence="1">
    <location>
        <begin position="1"/>
        <end position="24"/>
    </location>
</feature>
<gene>
    <name evidence="2" type="ORF">MasN3_17210</name>
</gene>
<reference evidence="2" key="1">
    <citation type="submission" date="2022-11" db="EMBL/GenBank/DDBJ databases">
        <title>Isolation and characterization of PLA-degrading bacterium Massilia sp. from Antarctic soil.</title>
        <authorList>
            <person name="Sato K."/>
            <person name="Gomez-Fuentes C."/>
            <person name="Ahmad S.A."/>
            <person name="Zulkharnain A."/>
        </authorList>
    </citation>
    <scope>NUCLEOTIDE SEQUENCE</scope>
    <source>
        <strain evidence="2">N-3</strain>
    </source>
</reference>
<keyword evidence="1" id="KW-0732">Signal</keyword>
<protein>
    <recommendedName>
        <fullName evidence="4">Lipoprotein</fullName>
    </recommendedName>
</protein>
<evidence type="ECO:0000256" key="1">
    <source>
        <dbReference type="SAM" id="SignalP"/>
    </source>
</evidence>
<organism evidence="2 3">
    <name type="scientific">Massilia varians</name>
    <dbReference type="NCBI Taxonomy" id="457921"/>
    <lineage>
        <taxon>Bacteria</taxon>
        <taxon>Pseudomonadati</taxon>
        <taxon>Pseudomonadota</taxon>
        <taxon>Betaproteobacteria</taxon>
        <taxon>Burkholderiales</taxon>
        <taxon>Oxalobacteraceae</taxon>
        <taxon>Telluria group</taxon>
        <taxon>Massilia</taxon>
    </lineage>
</organism>
<evidence type="ECO:0000313" key="2">
    <source>
        <dbReference type="EMBL" id="BDT58227.1"/>
    </source>
</evidence>
<name>A0ABM8C4V5_9BURK</name>
<dbReference type="RefSeq" id="WP_281913581.1">
    <property type="nucleotide sequence ID" value="NZ_AP026966.1"/>
</dbReference>
<keyword evidence="3" id="KW-1185">Reference proteome</keyword>
<evidence type="ECO:0000313" key="3">
    <source>
        <dbReference type="Proteomes" id="UP001163336"/>
    </source>
</evidence>
<accession>A0ABM8C4V5</accession>
<dbReference type="EMBL" id="AP026966">
    <property type="protein sequence ID" value="BDT58227.1"/>
    <property type="molecule type" value="Genomic_DNA"/>
</dbReference>
<dbReference type="PROSITE" id="PS51257">
    <property type="entry name" value="PROKAR_LIPOPROTEIN"/>
    <property type="match status" value="1"/>
</dbReference>
<evidence type="ECO:0008006" key="4">
    <source>
        <dbReference type="Google" id="ProtNLM"/>
    </source>
</evidence>